<sequence>MGPSRSKAKAKQDRLPSGQRGLLKSVVGIDDSLFHCVFLQAPFHGDL</sequence>
<dbReference type="AlphaFoldDB" id="A0A242MKY4"/>
<dbReference type="EMBL" id="NBTY01000123">
    <property type="protein sequence ID" value="OTP71960.1"/>
    <property type="molecule type" value="Genomic_DNA"/>
</dbReference>
<protein>
    <submittedName>
        <fullName evidence="1">Uncharacterized protein</fullName>
    </submittedName>
</protein>
<name>A0A242MKY4_CABSO</name>
<evidence type="ECO:0000313" key="2">
    <source>
        <dbReference type="Proteomes" id="UP000194546"/>
    </source>
</evidence>
<gene>
    <name evidence="1" type="ORF">PAMC26510_22635</name>
</gene>
<evidence type="ECO:0000313" key="1">
    <source>
        <dbReference type="EMBL" id="OTP71960.1"/>
    </source>
</evidence>
<dbReference type="Proteomes" id="UP000194546">
    <property type="component" value="Unassembled WGS sequence"/>
</dbReference>
<accession>A0A242MKY4</accession>
<proteinExistence type="predicted"/>
<organism evidence="1 2">
    <name type="scientific">Caballeronia sordidicola</name>
    <name type="common">Burkholderia sordidicola</name>
    <dbReference type="NCBI Taxonomy" id="196367"/>
    <lineage>
        <taxon>Bacteria</taxon>
        <taxon>Pseudomonadati</taxon>
        <taxon>Pseudomonadota</taxon>
        <taxon>Betaproteobacteria</taxon>
        <taxon>Burkholderiales</taxon>
        <taxon>Burkholderiaceae</taxon>
        <taxon>Caballeronia</taxon>
    </lineage>
</organism>
<reference evidence="1 2" key="1">
    <citation type="submission" date="2017-03" db="EMBL/GenBank/DDBJ databases">
        <title>Genome analysis of strain PAMC 26510.</title>
        <authorList>
            <person name="Oh H.-M."/>
            <person name="Yang J.-A."/>
        </authorList>
    </citation>
    <scope>NUCLEOTIDE SEQUENCE [LARGE SCALE GENOMIC DNA]</scope>
    <source>
        <strain evidence="1 2">PAMC 26510</strain>
    </source>
</reference>
<comment type="caution">
    <text evidence="1">The sequence shown here is derived from an EMBL/GenBank/DDBJ whole genome shotgun (WGS) entry which is preliminary data.</text>
</comment>